<dbReference type="InterPro" id="IPR029475">
    <property type="entry name" value="DUF6807"/>
</dbReference>
<sequence length="453" mass="49675">MTPAPIPFVGWLTFLTLAGWLPPSSLAVPSDSNLIVEVSTERDLVHSPLVVEVGQAASKGEYLLIPESGGLPIPVTIFEGEPQGQRILRGLLPTLTTQDGKPRTERYRLKPLGDRDAATPAFAFRAGRTPGSLELHQGDELITTYFDGTADAYKPYFHPLNAPGGTPVTRGYPMSPRPGEPTDHNHHRAFWFTYGEVNDFDFWAADPLNEKGKPNPRYGRIRPWNTPEATSSTSTPSTPTARAGVGAASLTTVLRWTNASGERALLEERRTTWFYGDTQTRILDSDITLTALKEPVHFGDTKEGMFGLRVASTMDVDASKRKEGDPARSAGGRIVNAEGLTNAEAWGKRSAWVDYSGPAEGRIWGVAILDHPTNLNHPTAWHVRTYGLFAANPIGRRDFNLGDHEQGPFTLAPGEAIRLRYRVIVHPGDERQGRIAQAFASYANPPQVKTIRP</sequence>
<gene>
    <name evidence="2" type="ordered locus">Isop_1264</name>
</gene>
<dbReference type="HOGENOM" id="CLU_603788_0_0_0"/>
<proteinExistence type="predicted"/>
<dbReference type="AlphaFoldDB" id="E8R6E9"/>
<dbReference type="eggNOG" id="COG3828">
    <property type="taxonomic scope" value="Bacteria"/>
</dbReference>
<feature type="region of interest" description="Disordered" evidence="1">
    <location>
        <begin position="211"/>
        <end position="243"/>
    </location>
</feature>
<organism evidence="2 3">
    <name type="scientific">Isosphaera pallida (strain ATCC 43644 / DSM 9630 / IS1B)</name>
    <dbReference type="NCBI Taxonomy" id="575540"/>
    <lineage>
        <taxon>Bacteria</taxon>
        <taxon>Pseudomonadati</taxon>
        <taxon>Planctomycetota</taxon>
        <taxon>Planctomycetia</taxon>
        <taxon>Isosphaerales</taxon>
        <taxon>Isosphaeraceae</taxon>
        <taxon>Isosphaera</taxon>
    </lineage>
</organism>
<dbReference type="Proteomes" id="UP000008631">
    <property type="component" value="Chromosome"/>
</dbReference>
<dbReference type="InParanoid" id="E8R6E9"/>
<evidence type="ECO:0000313" key="3">
    <source>
        <dbReference type="Proteomes" id="UP000008631"/>
    </source>
</evidence>
<name>E8R6E9_ISOPI</name>
<protein>
    <recommendedName>
        <fullName evidence="4">Methane oxygenase PmoA</fullName>
    </recommendedName>
</protein>
<dbReference type="EMBL" id="CP002353">
    <property type="protein sequence ID" value="ADV61850.1"/>
    <property type="molecule type" value="Genomic_DNA"/>
</dbReference>
<keyword evidence="3" id="KW-1185">Reference proteome</keyword>
<dbReference type="Pfam" id="PF14100">
    <property type="entry name" value="DUF6807"/>
    <property type="match status" value="1"/>
</dbReference>
<dbReference type="KEGG" id="ipa:Isop_1264"/>
<reference key="1">
    <citation type="submission" date="2010-11" db="EMBL/GenBank/DDBJ databases">
        <title>The complete sequence of chromosome of Isophaera pallida ATCC 43644.</title>
        <authorList>
            <consortium name="US DOE Joint Genome Institute (JGI-PGF)"/>
            <person name="Lucas S."/>
            <person name="Copeland A."/>
            <person name="Lapidus A."/>
            <person name="Bruce D."/>
            <person name="Goodwin L."/>
            <person name="Pitluck S."/>
            <person name="Kyrpides N."/>
            <person name="Mavromatis K."/>
            <person name="Pagani I."/>
            <person name="Ivanova N."/>
            <person name="Saunders E."/>
            <person name="Brettin T."/>
            <person name="Detter J.C."/>
            <person name="Han C."/>
            <person name="Tapia R."/>
            <person name="Land M."/>
            <person name="Hauser L."/>
            <person name="Markowitz V."/>
            <person name="Cheng J.-F."/>
            <person name="Hugenholtz P."/>
            <person name="Woyke T."/>
            <person name="Wu D."/>
            <person name="Eisen J.A."/>
        </authorList>
    </citation>
    <scope>NUCLEOTIDE SEQUENCE</scope>
    <source>
        <strain>ATCC 43644</strain>
    </source>
</reference>
<evidence type="ECO:0008006" key="4">
    <source>
        <dbReference type="Google" id="ProtNLM"/>
    </source>
</evidence>
<dbReference type="STRING" id="575540.Isop_1264"/>
<reference evidence="2 3" key="2">
    <citation type="journal article" date="2011" name="Stand. Genomic Sci.">
        <title>Complete genome sequence of Isosphaera pallida type strain (IS1B).</title>
        <authorList>
            <consortium name="US DOE Joint Genome Institute (JGI-PGF)"/>
            <person name="Goker M."/>
            <person name="Cleland D."/>
            <person name="Saunders E."/>
            <person name="Lapidus A."/>
            <person name="Nolan M."/>
            <person name="Lucas S."/>
            <person name="Hammon N."/>
            <person name="Deshpande S."/>
            <person name="Cheng J.F."/>
            <person name="Tapia R."/>
            <person name="Han C."/>
            <person name="Goodwin L."/>
            <person name="Pitluck S."/>
            <person name="Liolios K."/>
            <person name="Pagani I."/>
            <person name="Ivanova N."/>
            <person name="Mavromatis K."/>
            <person name="Pati A."/>
            <person name="Chen A."/>
            <person name="Palaniappan K."/>
            <person name="Land M."/>
            <person name="Hauser L."/>
            <person name="Chang Y.J."/>
            <person name="Jeffries C.D."/>
            <person name="Detter J.C."/>
            <person name="Beck B."/>
            <person name="Woyke T."/>
            <person name="Bristow J."/>
            <person name="Eisen J.A."/>
            <person name="Markowitz V."/>
            <person name="Hugenholtz P."/>
            <person name="Kyrpides N.C."/>
            <person name="Klenk H.P."/>
        </authorList>
    </citation>
    <scope>NUCLEOTIDE SEQUENCE [LARGE SCALE GENOMIC DNA]</scope>
    <source>
        <strain evidence="3">ATCC 43644 / DSM 9630 / IS1B</strain>
    </source>
</reference>
<accession>E8R6E9</accession>
<dbReference type="OrthoDB" id="242279at2"/>
<feature type="compositionally biased region" description="Low complexity" evidence="1">
    <location>
        <begin position="230"/>
        <end position="240"/>
    </location>
</feature>
<evidence type="ECO:0000313" key="2">
    <source>
        <dbReference type="EMBL" id="ADV61850.1"/>
    </source>
</evidence>
<dbReference type="RefSeq" id="WP_013564139.1">
    <property type="nucleotide sequence ID" value="NC_014962.1"/>
</dbReference>
<evidence type="ECO:0000256" key="1">
    <source>
        <dbReference type="SAM" id="MobiDB-lite"/>
    </source>
</evidence>